<accession>D5VRG5</accession>
<dbReference type="SUPFAM" id="SSF51905">
    <property type="entry name" value="FAD/NAD(P)-binding domain"/>
    <property type="match status" value="1"/>
</dbReference>
<dbReference type="GeneID" id="9131503"/>
<organism evidence="1 2">
    <name type="scientific">Methanocaldococcus infernus (strain DSM 11812 / JCM 15783 / ME)</name>
    <dbReference type="NCBI Taxonomy" id="573063"/>
    <lineage>
        <taxon>Archaea</taxon>
        <taxon>Methanobacteriati</taxon>
        <taxon>Methanobacteriota</taxon>
        <taxon>Methanomada group</taxon>
        <taxon>Methanococci</taxon>
        <taxon>Methanococcales</taxon>
        <taxon>Methanocaldococcaceae</taxon>
        <taxon>Methanocaldococcus</taxon>
    </lineage>
</organism>
<evidence type="ECO:0000313" key="1">
    <source>
        <dbReference type="EMBL" id="ADG13168.1"/>
    </source>
</evidence>
<dbReference type="AlphaFoldDB" id="D5VRG5"/>
<gene>
    <name evidence="1" type="ordered locus">Metin_0498</name>
</gene>
<dbReference type="eggNOG" id="arCOG00570">
    <property type="taxonomic scope" value="Archaea"/>
</dbReference>
<protein>
    <recommendedName>
        <fullName evidence="3">Dehydrogenase (Flavoprotein)-like protein</fullName>
    </recommendedName>
</protein>
<dbReference type="Proteomes" id="UP000002061">
    <property type="component" value="Chromosome"/>
</dbReference>
<dbReference type="InterPro" id="IPR050407">
    <property type="entry name" value="Geranylgeranyl_reductase"/>
</dbReference>
<dbReference type="OrthoDB" id="6062at2157"/>
<name>D5VRG5_METIM</name>
<reference evidence="1" key="1">
    <citation type="submission" date="2010-04" db="EMBL/GenBank/DDBJ databases">
        <title>Complete sequence of Methanocaldococcus infernus ME.</title>
        <authorList>
            <consortium name="US DOE Joint Genome Institute"/>
            <person name="Lucas S."/>
            <person name="Copeland A."/>
            <person name="Lapidus A."/>
            <person name="Cheng J.-F."/>
            <person name="Bruce D."/>
            <person name="Goodwin L."/>
            <person name="Pitluck S."/>
            <person name="Munk A.C."/>
            <person name="Detter J.C."/>
            <person name="Han C."/>
            <person name="Tapia R."/>
            <person name="Land M."/>
            <person name="Hauser L."/>
            <person name="Kyrpides N."/>
            <person name="Mikhailova N."/>
            <person name="Sieprawska-Lupa M."/>
            <person name="Whitman W.B."/>
            <person name="Woyke T."/>
        </authorList>
    </citation>
    <scope>NUCLEOTIDE SEQUENCE [LARGE SCALE GENOMIC DNA]</scope>
    <source>
        <strain evidence="1">ME</strain>
    </source>
</reference>
<evidence type="ECO:0000313" key="2">
    <source>
        <dbReference type="Proteomes" id="UP000002061"/>
    </source>
</evidence>
<dbReference type="Gene3D" id="3.50.50.60">
    <property type="entry name" value="FAD/NAD(P)-binding domain"/>
    <property type="match status" value="1"/>
</dbReference>
<keyword evidence="2" id="KW-1185">Reference proteome</keyword>
<dbReference type="STRING" id="573063.Metin_0498"/>
<dbReference type="PANTHER" id="PTHR42685">
    <property type="entry name" value="GERANYLGERANYL DIPHOSPHATE REDUCTASE"/>
    <property type="match status" value="1"/>
</dbReference>
<sequence>MKICIAGAGLAGSLLYYFLKNFGFNVDVYDPGIIRGCRSLNFVFQNKEERSLFKKVCKYLNVYINDYIVKEADLIINDKKVNKCYIINKTKFVENVLPRTLIIHREYKPMSSVMRAKVDELGNLIKEYSSEDHGKDYKLIVDASGVSKVMQEKKFNDDIKTCQFIIRSFKKIDDYIIENISLAKGKPLLQYFWITPMVEDGTYHIGCSSYNMSYIEMKSKVLEYIKEVFGSGYDIVCNCNNVINGSLMRESRLGGIYKGRAIASIGEAGGLISLLGFGNVYAFLSPFLLAKCINKYGIEDGIIRYKNLVSKTFSYLDERKIALKRCNILKVPKILKESLSISMSDCLELMMKSYLY</sequence>
<dbReference type="PANTHER" id="PTHR42685:SF21">
    <property type="entry name" value="DEHYDROGENASE (FLAVOPROTEIN)-LIKE PROTEIN"/>
    <property type="match status" value="1"/>
</dbReference>
<dbReference type="RefSeq" id="WP_013099914.1">
    <property type="nucleotide sequence ID" value="NC_014122.1"/>
</dbReference>
<dbReference type="EMBL" id="CP002009">
    <property type="protein sequence ID" value="ADG13168.1"/>
    <property type="molecule type" value="Genomic_DNA"/>
</dbReference>
<proteinExistence type="predicted"/>
<evidence type="ECO:0008006" key="3">
    <source>
        <dbReference type="Google" id="ProtNLM"/>
    </source>
</evidence>
<dbReference type="HOGENOM" id="CLU_777578_0_0_2"/>
<dbReference type="KEGG" id="mif:Metin_0498"/>
<dbReference type="InterPro" id="IPR036188">
    <property type="entry name" value="FAD/NAD-bd_sf"/>
</dbReference>